<evidence type="ECO:0000313" key="2">
    <source>
        <dbReference type="EMBL" id="WTP51382.1"/>
    </source>
</evidence>
<feature type="compositionally biased region" description="Basic and acidic residues" evidence="1">
    <location>
        <begin position="1"/>
        <end position="10"/>
    </location>
</feature>
<dbReference type="PROSITE" id="PS51365">
    <property type="entry name" value="RENAL_DIPEPTIDASE_2"/>
    <property type="match status" value="1"/>
</dbReference>
<proteinExistence type="predicted"/>
<keyword evidence="3" id="KW-1185">Reference proteome</keyword>
<dbReference type="InterPro" id="IPR032466">
    <property type="entry name" value="Metal_Hydrolase"/>
</dbReference>
<dbReference type="Pfam" id="PF01244">
    <property type="entry name" value="Peptidase_M19"/>
    <property type="match status" value="1"/>
</dbReference>
<dbReference type="Proteomes" id="UP001432166">
    <property type="component" value="Chromosome"/>
</dbReference>
<evidence type="ECO:0000256" key="1">
    <source>
        <dbReference type="SAM" id="MobiDB-lite"/>
    </source>
</evidence>
<dbReference type="InterPro" id="IPR008257">
    <property type="entry name" value="Pept_M19"/>
</dbReference>
<protein>
    <submittedName>
        <fullName evidence="2">Dipeptidase</fullName>
    </submittedName>
</protein>
<name>A0ABZ1JMG0_9ACTN</name>
<organism evidence="2 3">
    <name type="scientific">Streptomyces tauricus</name>
    <dbReference type="NCBI Taxonomy" id="68274"/>
    <lineage>
        <taxon>Bacteria</taxon>
        <taxon>Bacillati</taxon>
        <taxon>Actinomycetota</taxon>
        <taxon>Actinomycetes</taxon>
        <taxon>Kitasatosporales</taxon>
        <taxon>Streptomycetaceae</taxon>
        <taxon>Streptomyces</taxon>
        <taxon>Streptomyces aurantiacus group</taxon>
    </lineage>
</organism>
<evidence type="ECO:0000313" key="3">
    <source>
        <dbReference type="Proteomes" id="UP001432166"/>
    </source>
</evidence>
<feature type="region of interest" description="Disordered" evidence="1">
    <location>
        <begin position="1"/>
        <end position="24"/>
    </location>
</feature>
<dbReference type="PANTHER" id="PTHR10443:SF12">
    <property type="entry name" value="DIPEPTIDASE"/>
    <property type="match status" value="1"/>
</dbReference>
<reference evidence="2" key="1">
    <citation type="submission" date="2022-10" db="EMBL/GenBank/DDBJ databases">
        <title>The complete genomes of actinobacterial strains from the NBC collection.</title>
        <authorList>
            <person name="Joergensen T.S."/>
            <person name="Alvarez Arevalo M."/>
            <person name="Sterndorff E.B."/>
            <person name="Faurdal D."/>
            <person name="Vuksanovic O."/>
            <person name="Mourched A.-S."/>
            <person name="Charusanti P."/>
            <person name="Shaw S."/>
            <person name="Blin K."/>
            <person name="Weber T."/>
        </authorList>
    </citation>
    <scope>NUCLEOTIDE SEQUENCE</scope>
    <source>
        <strain evidence="2">NBC_00189</strain>
    </source>
</reference>
<dbReference type="SUPFAM" id="SSF51556">
    <property type="entry name" value="Metallo-dependent hydrolases"/>
    <property type="match status" value="1"/>
</dbReference>
<accession>A0ABZ1JMG0</accession>
<dbReference type="PANTHER" id="PTHR10443">
    <property type="entry name" value="MICROSOMAL DIPEPTIDASE"/>
    <property type="match status" value="1"/>
</dbReference>
<gene>
    <name evidence="2" type="ORF">OG288_25570</name>
</gene>
<sequence length="389" mass="40777">MADLQDELHTTAEVGELDLDHPERLSGFEPHAAEAETGAGTVAGPGSGGGSEPAADPLTRAHALLVEHPVADGYSGLPWALRRLSWYDLELGESAVDTDVPRLREGHVGALFWALHLPGGLVGERAVGATLEQLDLVKTVVAAHPEGLRMAHSAAQVTDARNCGRVAVLLGPAGAAALDDSLGILRALHALGLRVLTLSGASWAGENGLTRFGEEVVRELNRLGVLADLSGASDATVRRALTISKAPVLCTRSAARALRPHPANLPDDVLVELGATQGLCLVPLTAEQTGPTVRDVADHLDHVRELAGPECVGLSGTYDSGAAHPQDLSDASGYPRLVAELLGRGWSEADLALLTWGNVQRVLRTADFTSRAARQRREPSMARIADLDG</sequence>
<dbReference type="RefSeq" id="WP_328938380.1">
    <property type="nucleotide sequence ID" value="NZ_CP108133.1"/>
</dbReference>
<dbReference type="Gene3D" id="3.20.20.140">
    <property type="entry name" value="Metal-dependent hydrolases"/>
    <property type="match status" value="1"/>
</dbReference>
<dbReference type="EMBL" id="CP108133">
    <property type="protein sequence ID" value="WTP51382.1"/>
    <property type="molecule type" value="Genomic_DNA"/>
</dbReference>